<dbReference type="PANTHER" id="PTHR43047:SF72">
    <property type="entry name" value="OSMOSENSING HISTIDINE PROTEIN KINASE SLN1"/>
    <property type="match status" value="1"/>
</dbReference>
<accession>A0A402AKS5</accession>
<dbReference type="Gene3D" id="3.30.565.10">
    <property type="entry name" value="Histidine kinase-like ATPase, C-terminal domain"/>
    <property type="match status" value="1"/>
</dbReference>
<name>A0A402AKS5_9CHLR</name>
<keyword evidence="6" id="KW-0902">Two-component regulatory system</keyword>
<evidence type="ECO:0000256" key="6">
    <source>
        <dbReference type="ARBA" id="ARBA00023012"/>
    </source>
</evidence>
<dbReference type="PRINTS" id="PR00344">
    <property type="entry name" value="BCTRLSENSOR"/>
</dbReference>
<comment type="catalytic activity">
    <reaction evidence="1">
        <text>ATP + protein L-histidine = ADP + protein N-phospho-L-histidine.</text>
        <dbReference type="EC" id="2.7.13.3"/>
    </reaction>
</comment>
<comment type="caution">
    <text evidence="8">The sequence shown here is derived from an EMBL/GenBank/DDBJ whole genome shotgun (WGS) entry which is preliminary data.</text>
</comment>
<dbReference type="InterPro" id="IPR003594">
    <property type="entry name" value="HATPase_dom"/>
</dbReference>
<dbReference type="FunFam" id="3.30.565.10:FF:000006">
    <property type="entry name" value="Sensor histidine kinase WalK"/>
    <property type="match status" value="1"/>
</dbReference>
<organism evidence="8 9">
    <name type="scientific">Dictyobacter kobayashii</name>
    <dbReference type="NCBI Taxonomy" id="2014872"/>
    <lineage>
        <taxon>Bacteria</taxon>
        <taxon>Bacillati</taxon>
        <taxon>Chloroflexota</taxon>
        <taxon>Ktedonobacteria</taxon>
        <taxon>Ktedonobacterales</taxon>
        <taxon>Dictyobacteraceae</taxon>
        <taxon>Dictyobacter</taxon>
    </lineage>
</organism>
<evidence type="ECO:0000256" key="2">
    <source>
        <dbReference type="ARBA" id="ARBA00012438"/>
    </source>
</evidence>
<dbReference type="PANTHER" id="PTHR43047">
    <property type="entry name" value="TWO-COMPONENT HISTIDINE PROTEIN KINASE"/>
    <property type="match status" value="1"/>
</dbReference>
<dbReference type="GO" id="GO:0000155">
    <property type="term" value="F:phosphorelay sensor kinase activity"/>
    <property type="evidence" value="ECO:0007669"/>
    <property type="project" value="TreeGrafter"/>
</dbReference>
<reference evidence="9" key="1">
    <citation type="submission" date="2018-12" db="EMBL/GenBank/DDBJ databases">
        <title>Tengunoibacter tsumagoiensis gen. nov., sp. nov., Dictyobacter kobayashii sp. nov., D. alpinus sp. nov., and D. joshuensis sp. nov. and description of Dictyobacteraceae fam. nov. within the order Ktedonobacterales isolated from Tengu-no-mugimeshi.</title>
        <authorList>
            <person name="Wang C.M."/>
            <person name="Zheng Y."/>
            <person name="Sakai Y."/>
            <person name="Toyoda A."/>
            <person name="Minakuchi Y."/>
            <person name="Abe K."/>
            <person name="Yokota A."/>
            <person name="Yabe S."/>
        </authorList>
    </citation>
    <scope>NUCLEOTIDE SEQUENCE [LARGE SCALE GENOMIC DNA]</scope>
    <source>
        <strain evidence="9">Uno11</strain>
    </source>
</reference>
<dbReference type="Proteomes" id="UP000287188">
    <property type="component" value="Unassembled WGS sequence"/>
</dbReference>
<evidence type="ECO:0000313" key="9">
    <source>
        <dbReference type="Proteomes" id="UP000287188"/>
    </source>
</evidence>
<evidence type="ECO:0000313" key="8">
    <source>
        <dbReference type="EMBL" id="GCE19722.1"/>
    </source>
</evidence>
<keyword evidence="3" id="KW-0597">Phosphoprotein</keyword>
<dbReference type="SMART" id="SM00387">
    <property type="entry name" value="HATPase_c"/>
    <property type="match status" value="1"/>
</dbReference>
<keyword evidence="5" id="KW-0418">Kinase</keyword>
<dbReference type="InterPro" id="IPR004358">
    <property type="entry name" value="Sig_transdc_His_kin-like_C"/>
</dbReference>
<dbReference type="RefSeq" id="WP_126551544.1">
    <property type="nucleotide sequence ID" value="NZ_BIFS01000001.1"/>
</dbReference>
<keyword evidence="9" id="KW-1185">Reference proteome</keyword>
<evidence type="ECO:0000256" key="3">
    <source>
        <dbReference type="ARBA" id="ARBA00022553"/>
    </source>
</evidence>
<dbReference type="EC" id="2.7.13.3" evidence="2"/>
<dbReference type="InterPro" id="IPR005467">
    <property type="entry name" value="His_kinase_dom"/>
</dbReference>
<dbReference type="Pfam" id="PF02518">
    <property type="entry name" value="HATPase_c"/>
    <property type="match status" value="1"/>
</dbReference>
<protein>
    <recommendedName>
        <fullName evidence="2">histidine kinase</fullName>
        <ecNumber evidence="2">2.7.13.3</ecNumber>
    </recommendedName>
</protein>
<keyword evidence="4" id="KW-0808">Transferase</keyword>
<dbReference type="AlphaFoldDB" id="A0A402AKS5"/>
<evidence type="ECO:0000256" key="1">
    <source>
        <dbReference type="ARBA" id="ARBA00000085"/>
    </source>
</evidence>
<feature type="domain" description="Histidine kinase" evidence="7">
    <location>
        <begin position="1"/>
        <end position="190"/>
    </location>
</feature>
<dbReference type="OrthoDB" id="9800372at2"/>
<sequence>MQKAQLGCEELAILLRNVMDASRIEAETAIKPALINRVSVKNILEKVMVMIEPQVTHDQRQVTFNVPAQLYVYADPLRLHQVLMNVSTNALKYSPEGSPLLFSAERSLEQENAVVISIADKGKGIAPQDQPHLFQRFYRLESDMNSPIRGSGLGLYISRRLVEAMGGKIWIESRGIPGGGSTFHILLPMA</sequence>
<gene>
    <name evidence="8" type="ORF">KDK_35220</name>
</gene>
<evidence type="ECO:0000256" key="5">
    <source>
        <dbReference type="ARBA" id="ARBA00022777"/>
    </source>
</evidence>
<dbReference type="EMBL" id="BIFS01000001">
    <property type="protein sequence ID" value="GCE19722.1"/>
    <property type="molecule type" value="Genomic_DNA"/>
</dbReference>
<evidence type="ECO:0000256" key="4">
    <source>
        <dbReference type="ARBA" id="ARBA00022679"/>
    </source>
</evidence>
<dbReference type="InterPro" id="IPR036890">
    <property type="entry name" value="HATPase_C_sf"/>
</dbReference>
<proteinExistence type="predicted"/>
<evidence type="ECO:0000259" key="7">
    <source>
        <dbReference type="PROSITE" id="PS50109"/>
    </source>
</evidence>
<dbReference type="SUPFAM" id="SSF55874">
    <property type="entry name" value="ATPase domain of HSP90 chaperone/DNA topoisomerase II/histidine kinase"/>
    <property type="match status" value="1"/>
</dbReference>
<dbReference type="GO" id="GO:0009927">
    <property type="term" value="F:histidine phosphotransfer kinase activity"/>
    <property type="evidence" value="ECO:0007669"/>
    <property type="project" value="TreeGrafter"/>
</dbReference>
<dbReference type="GO" id="GO:0005886">
    <property type="term" value="C:plasma membrane"/>
    <property type="evidence" value="ECO:0007669"/>
    <property type="project" value="TreeGrafter"/>
</dbReference>
<dbReference type="PROSITE" id="PS50109">
    <property type="entry name" value="HIS_KIN"/>
    <property type="match status" value="1"/>
</dbReference>